<name>A0A7C2A359_DESA2</name>
<dbReference type="Gene3D" id="3.30.870.10">
    <property type="entry name" value="Endonuclease Chain A"/>
    <property type="match status" value="1"/>
</dbReference>
<feature type="non-terminal residue" evidence="2">
    <location>
        <position position="100"/>
    </location>
</feature>
<comment type="caution">
    <text evidence="2">The sequence shown here is derived from an EMBL/GenBank/DDBJ whole genome shotgun (WGS) entry which is preliminary data.</text>
</comment>
<reference evidence="2" key="1">
    <citation type="journal article" date="2020" name="mSystems">
        <title>Genome- and Community-Level Interaction Insights into Carbon Utilization and Element Cycling Functions of Hydrothermarchaeota in Hydrothermal Sediment.</title>
        <authorList>
            <person name="Zhou Z."/>
            <person name="Liu Y."/>
            <person name="Xu W."/>
            <person name="Pan J."/>
            <person name="Luo Z.H."/>
            <person name="Li M."/>
        </authorList>
    </citation>
    <scope>NUCLEOTIDE SEQUENCE [LARGE SCALE GENOMIC DNA]</scope>
    <source>
        <strain evidence="2">HyVt-389</strain>
    </source>
</reference>
<feature type="transmembrane region" description="Helical" evidence="1">
    <location>
        <begin position="12"/>
        <end position="29"/>
    </location>
</feature>
<evidence type="ECO:0000313" key="2">
    <source>
        <dbReference type="EMBL" id="HEC67374.1"/>
    </source>
</evidence>
<gene>
    <name evidence="2" type="ORF">ENI35_00940</name>
</gene>
<dbReference type="AlphaFoldDB" id="A0A7C2A359"/>
<protein>
    <submittedName>
        <fullName evidence="2">Uncharacterized protein</fullName>
    </submittedName>
</protein>
<evidence type="ECO:0000256" key="1">
    <source>
        <dbReference type="SAM" id="Phobius"/>
    </source>
</evidence>
<organism evidence="2">
    <name type="scientific">Desulfofervidus auxilii</name>
    <dbReference type="NCBI Taxonomy" id="1621989"/>
    <lineage>
        <taxon>Bacteria</taxon>
        <taxon>Pseudomonadati</taxon>
        <taxon>Thermodesulfobacteriota</taxon>
        <taxon>Candidatus Desulfofervidia</taxon>
        <taxon>Candidatus Desulfofervidales</taxon>
        <taxon>Candidatus Desulfofervidaceae</taxon>
        <taxon>Candidatus Desulfofervidus</taxon>
    </lineage>
</organism>
<sequence length="100" mass="11867">MNLEKLIKDAKFFDCLVAYVYVSGFYVLFKSLEKTERIRILIGIGTSRETYNLIKTVQDRPQQLFQFSYTETRQKIENTIIEEMEDSEDSQHIEEGVQKF</sequence>
<dbReference type="EMBL" id="DRIH01000027">
    <property type="protein sequence ID" value="HEC67374.1"/>
    <property type="molecule type" value="Genomic_DNA"/>
</dbReference>
<accession>A0A7C2A359</accession>
<keyword evidence="1" id="KW-0472">Membrane</keyword>
<keyword evidence="1" id="KW-0812">Transmembrane</keyword>
<keyword evidence="1" id="KW-1133">Transmembrane helix</keyword>
<proteinExistence type="predicted"/>
<dbReference type="Proteomes" id="UP000885738">
    <property type="component" value="Unassembled WGS sequence"/>
</dbReference>